<evidence type="ECO:0000259" key="4">
    <source>
        <dbReference type="PROSITE" id="PS50054"/>
    </source>
</evidence>
<keyword evidence="2" id="KW-0904">Protein phosphatase</keyword>
<evidence type="ECO:0000256" key="1">
    <source>
        <dbReference type="ARBA" id="ARBA00022801"/>
    </source>
</evidence>
<dbReference type="InterPro" id="IPR047949">
    <property type="entry name" value="PPS1_DSP"/>
</dbReference>
<sequence length="714" mass="78410">MMATIALSRPIAPHRSSSNISSLTSTITLDSIPSNQPSQCPTPVPNKHIPVCPPGPIPQEEPTTPPPSPGKEEDQVQQSLLFPPDRFPRVEAGRLSLYKITAAGVAAALDHLARQPLPDPSQVFPWLHGLHPANTIQQAFFIARKRALRKTPSCLRGITIVKADGDLNTSRLKGAIAPHEFLQLGGAAVEFLEVDPKDGFSVRNFQIQAAKSAMTSDIIVYGEHDATVRKLAFDIAAAQLRWRDKHEAQRHHLPRYNTFICIGPFAEFEENHPEIVSINAAGQLTGSVMDFFHQERQEMYDMTRASEISHNVWLGPTPDPGSEDEQSYDILIECSDLGRLNPATLQALSEGAELEPGKQFHVDFPSSGSILAPTWSHAEADGILETCKWIWHLAHGTHPSVSSTSASASASADCDGDGDVPMLLDTPDGAVSLHLHPRKILIHCADGYTESSMLGIAYHSYSTGRPVPEAWLSLHTTKGRNLFAYPSDVALLTALTPRLLQESPLRAGESLADITALARNEPKWFAGFDGSFPSRILDYMYLGNLGHANNPDLLRSLGIGQILSVGETAMWRDGELEEWGVENTCVVKGVQDNGIDPLTDEFKRCLEFIDRGRRNGTATLVHCRVGVSRSATICIAEVMRSLGMSFPRAYCFVRARRLNVIIQPHLRFAYELLKWEELLGCGGGDGGEGEGFKRELEWGEIAREVALMNRPYAR</sequence>
<dbReference type="RefSeq" id="XP_070915296.1">
    <property type="nucleotide sequence ID" value="XM_071059195.1"/>
</dbReference>
<feature type="compositionally biased region" description="Low complexity" evidence="3">
    <location>
        <begin position="16"/>
        <end position="34"/>
    </location>
</feature>
<dbReference type="EMBL" id="BAAFSV010000002">
    <property type="protein sequence ID" value="GAB1313564.1"/>
    <property type="molecule type" value="Genomic_DNA"/>
</dbReference>
<evidence type="ECO:0000256" key="3">
    <source>
        <dbReference type="SAM" id="MobiDB-lite"/>
    </source>
</evidence>
<reference evidence="6 7" key="1">
    <citation type="submission" date="2024-09" db="EMBL/GenBank/DDBJ databases">
        <title>Itraconazole resistance in Madurella fahalii resulting from another homologue of gene encoding cytochrome P450 14-alpha sterol demethylase (CYP51).</title>
        <authorList>
            <person name="Yoshioka I."/>
            <person name="Fahal A.H."/>
            <person name="Kaneko S."/>
            <person name="Yaguchi T."/>
        </authorList>
    </citation>
    <scope>NUCLEOTIDE SEQUENCE [LARGE SCALE GENOMIC DNA]</scope>
    <source>
        <strain evidence="6 7">IFM 68171</strain>
    </source>
</reference>
<dbReference type="Proteomes" id="UP001628179">
    <property type="component" value="Unassembled WGS sequence"/>
</dbReference>
<feature type="domain" description="Tyrosine-protein phosphatase" evidence="4">
    <location>
        <begin position="532"/>
        <end position="681"/>
    </location>
</feature>
<organism evidence="6 7">
    <name type="scientific">Madurella fahalii</name>
    <dbReference type="NCBI Taxonomy" id="1157608"/>
    <lineage>
        <taxon>Eukaryota</taxon>
        <taxon>Fungi</taxon>
        <taxon>Dikarya</taxon>
        <taxon>Ascomycota</taxon>
        <taxon>Pezizomycotina</taxon>
        <taxon>Sordariomycetes</taxon>
        <taxon>Sordariomycetidae</taxon>
        <taxon>Sordariales</taxon>
        <taxon>Sordariales incertae sedis</taxon>
        <taxon>Madurella</taxon>
    </lineage>
</organism>
<dbReference type="InterPro" id="IPR053239">
    <property type="entry name" value="Dual_spec_PTase"/>
</dbReference>
<dbReference type="InterPro" id="IPR000387">
    <property type="entry name" value="Tyr_Pase_dom"/>
</dbReference>
<keyword evidence="1" id="KW-0378">Hydrolase</keyword>
<feature type="region of interest" description="Disordered" evidence="3">
    <location>
        <begin position="1"/>
        <end position="77"/>
    </location>
</feature>
<proteinExistence type="predicted"/>
<protein>
    <submittedName>
        <fullName evidence="6">Tyrosine/serine/threonine protein phosphatase pps1</fullName>
    </submittedName>
</protein>
<dbReference type="InterPro" id="IPR020422">
    <property type="entry name" value="TYR_PHOSPHATASE_DUAL_dom"/>
</dbReference>
<dbReference type="Pfam" id="PF00782">
    <property type="entry name" value="DSPc"/>
    <property type="match status" value="1"/>
</dbReference>
<feature type="domain" description="Tyrosine specific protein phosphatases" evidence="5">
    <location>
        <begin position="600"/>
        <end position="668"/>
    </location>
</feature>
<name>A0ABQ0G721_9PEZI</name>
<keyword evidence="7" id="KW-1185">Reference proteome</keyword>
<dbReference type="SUPFAM" id="SSF52799">
    <property type="entry name" value="(Phosphotyrosine protein) phosphatases II"/>
    <property type="match status" value="2"/>
</dbReference>
<dbReference type="PANTHER" id="PTHR47550">
    <property type="entry name" value="DUAL SPECIFICITY PROTEIN PHOSPHATASE PPS1"/>
    <property type="match status" value="1"/>
</dbReference>
<evidence type="ECO:0000256" key="2">
    <source>
        <dbReference type="ARBA" id="ARBA00022912"/>
    </source>
</evidence>
<evidence type="ECO:0000313" key="7">
    <source>
        <dbReference type="Proteomes" id="UP001628179"/>
    </source>
</evidence>
<dbReference type="PANTHER" id="PTHR47550:SF1">
    <property type="entry name" value="DUAL SPECIFICITY PROTEIN PHOSPHATASE PPS1"/>
    <property type="match status" value="1"/>
</dbReference>
<dbReference type="GeneID" id="98174518"/>
<dbReference type="Gene3D" id="3.90.190.10">
    <property type="entry name" value="Protein tyrosine phosphatase superfamily"/>
    <property type="match status" value="1"/>
</dbReference>
<dbReference type="PROSITE" id="PS50056">
    <property type="entry name" value="TYR_PHOSPHATASE_2"/>
    <property type="match status" value="1"/>
</dbReference>
<dbReference type="InterPro" id="IPR029021">
    <property type="entry name" value="Prot-tyrosine_phosphatase-like"/>
</dbReference>
<dbReference type="CDD" id="cd14516">
    <property type="entry name" value="DSP_fungal_PPS1"/>
    <property type="match status" value="1"/>
</dbReference>
<dbReference type="SMART" id="SM00195">
    <property type="entry name" value="DSPc"/>
    <property type="match status" value="1"/>
</dbReference>
<feature type="compositionally biased region" description="Pro residues" evidence="3">
    <location>
        <begin position="51"/>
        <end position="69"/>
    </location>
</feature>
<dbReference type="PROSITE" id="PS00383">
    <property type="entry name" value="TYR_PHOSPHATASE_1"/>
    <property type="match status" value="1"/>
</dbReference>
<evidence type="ECO:0000313" key="6">
    <source>
        <dbReference type="EMBL" id="GAB1313564.1"/>
    </source>
</evidence>
<evidence type="ECO:0000259" key="5">
    <source>
        <dbReference type="PROSITE" id="PS50056"/>
    </source>
</evidence>
<dbReference type="InterPro" id="IPR000340">
    <property type="entry name" value="Dual-sp_phosphatase_cat-dom"/>
</dbReference>
<accession>A0ABQ0G721</accession>
<dbReference type="PROSITE" id="PS50054">
    <property type="entry name" value="TYR_PHOSPHATASE_DUAL"/>
    <property type="match status" value="1"/>
</dbReference>
<gene>
    <name evidence="6" type="primary">PPS1</name>
    <name evidence="6" type="ORF">MFIFM68171_03774</name>
</gene>
<dbReference type="InterPro" id="IPR016130">
    <property type="entry name" value="Tyr_Pase_AS"/>
</dbReference>
<comment type="caution">
    <text evidence="6">The sequence shown here is derived from an EMBL/GenBank/DDBJ whole genome shotgun (WGS) entry which is preliminary data.</text>
</comment>